<reference evidence="1 2" key="1">
    <citation type="submission" date="2014-12" db="EMBL/GenBank/DDBJ databases">
        <title>Draft genome sequences of 29 type strains of Enterococci.</title>
        <authorList>
            <person name="Zhong Z."/>
            <person name="Sun Z."/>
            <person name="Liu W."/>
            <person name="Zhang W."/>
            <person name="Zhang H."/>
        </authorList>
    </citation>
    <scope>NUCLEOTIDE SEQUENCE [LARGE SCALE GENOMIC DNA]</scope>
    <source>
        <strain evidence="1 2">DSM 17690</strain>
    </source>
</reference>
<organism evidence="1 2">
    <name type="scientific">Enterococcus aquimarinus</name>
    <dbReference type="NCBI Taxonomy" id="328396"/>
    <lineage>
        <taxon>Bacteria</taxon>
        <taxon>Bacillati</taxon>
        <taxon>Bacillota</taxon>
        <taxon>Bacilli</taxon>
        <taxon>Lactobacillales</taxon>
        <taxon>Enterococcaceae</taxon>
        <taxon>Enterococcus</taxon>
    </lineage>
</organism>
<sequence>MNSLFTNFFKAQLFVSVLADDFSVEFCGLPVFNEWMRFK</sequence>
<comment type="caution">
    <text evidence="1">The sequence shown here is derived from an EMBL/GenBank/DDBJ whole genome shotgun (WGS) entry which is preliminary data.</text>
</comment>
<name>A0A1L8QQV9_9ENTE</name>
<keyword evidence="2" id="KW-1185">Reference proteome</keyword>
<dbReference type="Proteomes" id="UP000182149">
    <property type="component" value="Unassembled WGS sequence"/>
</dbReference>
<evidence type="ECO:0000313" key="2">
    <source>
        <dbReference type="Proteomes" id="UP000182149"/>
    </source>
</evidence>
<protein>
    <submittedName>
        <fullName evidence="1">Uncharacterized protein</fullName>
    </submittedName>
</protein>
<gene>
    <name evidence="1" type="ORF">RU93_GL000475</name>
</gene>
<evidence type="ECO:0000313" key="1">
    <source>
        <dbReference type="EMBL" id="OJG09836.1"/>
    </source>
</evidence>
<proteinExistence type="predicted"/>
<dbReference type="AlphaFoldDB" id="A0A1L8QQV9"/>
<accession>A0A1L8QQV9</accession>
<dbReference type="EMBL" id="JXKD01000012">
    <property type="protein sequence ID" value="OJG09836.1"/>
    <property type="molecule type" value="Genomic_DNA"/>
</dbReference>